<evidence type="ECO:0000313" key="1">
    <source>
        <dbReference type="EMBL" id="AEK60734.1"/>
    </source>
</evidence>
<proteinExistence type="predicted"/>
<dbReference type="STRING" id="1005048.CFU_0901"/>
<sequence>MRSVRGLMPAAGWERWRADFRQAKKNAPASRGVFIRDARRLFCHGQQSAFAILVGVQGQRTVLDVALWIKSDIASHALVVDLGQFRQVFLRIGGTGFLHCRHHRHQRIVLVRCVDHDFLVELLLVSHLEGFQRGLACIRHTAGFSADYLVVFQASASELGQLGGAQAVAAHELGLDAQLVHLTQHRTADSIHAAEEDHVRILGLDRSQDGVEVSRFIVGELRRHDSSAGLLGALGELFCNTLAVGGTVIDHGNILALQGVDRIAAQGAAQLAIVGDHAEGRVEALLGVFRIGGGRRDLRNAGVEIDLRCRNRGAGIHVADNTLDLGVHQFLRSCRTLFRIGSVIFGSQYESHFFAADQGALGIQFIDCHFGAVFIVLADVGVRTCERADLADGDYFLCRSRASKGESHGNCTCQRNQFDLVLHECPPEDLK</sequence>
<reference evidence="2" key="6">
    <citation type="submission" date="2011-05" db="EMBL/GenBank/DDBJ databases">
        <title>Complete sequence of Collimonas fungivorans Ter331.</title>
        <authorList>
            <person name="Leveau J.H."/>
        </authorList>
    </citation>
    <scope>NUCLEOTIDE SEQUENCE [LARGE SCALE GENOMIC DNA]</scope>
    <source>
        <strain evidence="2">Ter331</strain>
    </source>
</reference>
<reference evidence="1 2" key="2">
    <citation type="journal article" date="2006" name="J. Microbiol. Methods">
        <title>Genomic flank-sequencing of plasposon insertion sites for rapid identification of functional genes.</title>
        <authorList>
            <person name="Leveau J.H."/>
            <person name="Gerards S."/>
            <person name="Fritsche K."/>
            <person name="Zondag G."/>
            <person name="van Veen J.A."/>
        </authorList>
    </citation>
    <scope>NUCLEOTIDE SEQUENCE [LARGE SCALE GENOMIC DNA]</scope>
    <source>
        <strain evidence="1 2">Ter331</strain>
    </source>
</reference>
<reference evidence="1 2" key="3">
    <citation type="journal article" date="2008" name="FEMS Microbiol. Ecol.">
        <title>Identification and characterization of genes underlying chitinolysis in Collimonas fungivorans Ter331.</title>
        <authorList>
            <person name="Fritsche K."/>
            <person name="de Boer W."/>
            <person name="Gerards S."/>
            <person name="van den Berg M."/>
            <person name="van Veen J.A."/>
            <person name="Leveau J.H."/>
        </authorList>
    </citation>
    <scope>NUCLEOTIDE SEQUENCE [LARGE SCALE GENOMIC DNA]</scope>
    <source>
        <strain evidence="1 2">Ter331</strain>
    </source>
</reference>
<dbReference type="KEGG" id="cfu:CFU_0901"/>
<dbReference type="EMBL" id="CP002745">
    <property type="protein sequence ID" value="AEK60734.1"/>
    <property type="molecule type" value="Genomic_DNA"/>
</dbReference>
<reference evidence="1 2" key="4">
    <citation type="journal article" date="2010" name="Environ. Microbiol.">
        <title>The bacterial genus Collimonas: mycophagy, weathering and other adaptive solutions to life in oligotrophic soil environments.</title>
        <authorList>
            <person name="Leveau J.H."/>
            <person name="Uroz S."/>
            <person name="de Boer W."/>
        </authorList>
    </citation>
    <scope>NUCLEOTIDE SEQUENCE [LARGE SCALE GENOMIC DNA]</scope>
    <source>
        <strain evidence="1 2">Ter331</strain>
    </source>
</reference>
<protein>
    <submittedName>
        <fullName evidence="1">Uncharacterized protein</fullName>
    </submittedName>
</protein>
<keyword evidence="2" id="KW-1185">Reference proteome</keyword>
<gene>
    <name evidence="1" type="ordered locus">CFU_0901</name>
</gene>
<reference evidence="1 2" key="5">
    <citation type="journal article" date="2011" name="ISME J.">
        <title>Dual transcriptional profiling of a bacterial/fungal confrontation: Collimonas fungivorans versus Aspergillus niger.</title>
        <authorList>
            <person name="Mela F."/>
            <person name="Fritsche K."/>
            <person name="de Boer W."/>
            <person name="van Veen J.A."/>
            <person name="de Graaff L.H."/>
            <person name="van den Berg M."/>
            <person name="Leveau J.H."/>
        </authorList>
    </citation>
    <scope>NUCLEOTIDE SEQUENCE [LARGE SCALE GENOMIC DNA]</scope>
    <source>
        <strain evidence="1 2">Ter331</strain>
    </source>
</reference>
<dbReference type="HOGENOM" id="CLU_684594_0_0_4"/>
<dbReference type="AlphaFoldDB" id="G0AIF1"/>
<accession>G0AIF1</accession>
<reference evidence="1 2" key="1">
    <citation type="journal article" date="2004" name="Environ. Microbiol.">
        <title>Phylogeny-function analysis of (meta)genomic libraries: screening for expression of ribosomal RNA genes by large-insert library fluorescent in situ hybridization (LIL-FISH).</title>
        <authorList>
            <person name="Leveau J.H."/>
            <person name="Gerards S."/>
            <person name="de Boer W."/>
            <person name="van Veen J.A."/>
        </authorList>
    </citation>
    <scope>NUCLEOTIDE SEQUENCE [LARGE SCALE GENOMIC DNA]</scope>
    <source>
        <strain evidence="1 2">Ter331</strain>
    </source>
</reference>
<dbReference type="Proteomes" id="UP000008392">
    <property type="component" value="Chromosome"/>
</dbReference>
<name>G0AIF1_COLFT</name>
<organism evidence="1 2">
    <name type="scientific">Collimonas fungivorans (strain Ter331)</name>
    <dbReference type="NCBI Taxonomy" id="1005048"/>
    <lineage>
        <taxon>Bacteria</taxon>
        <taxon>Pseudomonadati</taxon>
        <taxon>Pseudomonadota</taxon>
        <taxon>Betaproteobacteria</taxon>
        <taxon>Burkholderiales</taxon>
        <taxon>Oxalobacteraceae</taxon>
        <taxon>Collimonas</taxon>
    </lineage>
</organism>
<evidence type="ECO:0000313" key="2">
    <source>
        <dbReference type="Proteomes" id="UP000008392"/>
    </source>
</evidence>